<protein>
    <recommendedName>
        <fullName evidence="3">Calponin-homology (CH) domain-containing protein</fullName>
    </recommendedName>
</protein>
<feature type="domain" description="Calponin-homology (CH)" evidence="3">
    <location>
        <begin position="34"/>
        <end position="149"/>
    </location>
</feature>
<dbReference type="InterPro" id="IPR003096">
    <property type="entry name" value="SM22_calponin"/>
</dbReference>
<dbReference type="GO" id="GO:0007015">
    <property type="term" value="P:actin filament organization"/>
    <property type="evidence" value="ECO:0007669"/>
    <property type="project" value="TreeGrafter"/>
</dbReference>
<comment type="similarity">
    <text evidence="1">Belongs to the calponin family.</text>
</comment>
<dbReference type="InterPro" id="IPR036872">
    <property type="entry name" value="CH_dom_sf"/>
</dbReference>
<evidence type="ECO:0000313" key="4">
    <source>
        <dbReference type="EMBL" id="KAK3606382.1"/>
    </source>
</evidence>
<dbReference type="InterPro" id="IPR050606">
    <property type="entry name" value="Calponin-like"/>
</dbReference>
<feature type="region of interest" description="Disordered" evidence="2">
    <location>
        <begin position="188"/>
        <end position="207"/>
    </location>
</feature>
<evidence type="ECO:0000256" key="2">
    <source>
        <dbReference type="SAM" id="MobiDB-lite"/>
    </source>
</evidence>
<dbReference type="Pfam" id="PF00402">
    <property type="entry name" value="Calponin"/>
    <property type="match status" value="1"/>
</dbReference>
<reference evidence="4" key="2">
    <citation type="journal article" date="2021" name="Genome Biol. Evol.">
        <title>Developing a high-quality reference genome for a parasitic bivalve with doubly uniparental inheritance (Bivalvia: Unionida).</title>
        <authorList>
            <person name="Smith C.H."/>
        </authorList>
    </citation>
    <scope>NUCLEOTIDE SEQUENCE</scope>
    <source>
        <strain evidence="4">CHS0354</strain>
        <tissue evidence="4">Mantle</tissue>
    </source>
</reference>
<dbReference type="GO" id="GO:0015629">
    <property type="term" value="C:actin cytoskeleton"/>
    <property type="evidence" value="ECO:0007669"/>
    <property type="project" value="TreeGrafter"/>
</dbReference>
<evidence type="ECO:0000259" key="3">
    <source>
        <dbReference type="PROSITE" id="PS50021"/>
    </source>
</evidence>
<comment type="caution">
    <text evidence="4">The sequence shown here is derived from an EMBL/GenBank/DDBJ whole genome shotgun (WGS) entry which is preliminary data.</text>
</comment>
<dbReference type="SMART" id="SM00033">
    <property type="entry name" value="CH"/>
    <property type="match status" value="1"/>
</dbReference>
<accession>A0AAE0T9Q0</accession>
<reference evidence="4" key="3">
    <citation type="submission" date="2023-05" db="EMBL/GenBank/DDBJ databases">
        <authorList>
            <person name="Smith C.H."/>
        </authorList>
    </citation>
    <scope>NUCLEOTIDE SEQUENCE</scope>
    <source>
        <strain evidence="4">CHS0354</strain>
        <tissue evidence="4">Mantle</tissue>
    </source>
</reference>
<reference evidence="4" key="1">
    <citation type="journal article" date="2021" name="Genome Biol. Evol.">
        <title>A High-Quality Reference Genome for a Parasitic Bivalve with Doubly Uniparental Inheritance (Bivalvia: Unionida).</title>
        <authorList>
            <person name="Smith C.H."/>
        </authorList>
    </citation>
    <scope>NUCLEOTIDE SEQUENCE</scope>
    <source>
        <strain evidence="4">CHS0354</strain>
    </source>
</reference>
<evidence type="ECO:0000256" key="1">
    <source>
        <dbReference type="ARBA" id="ARBA00009631"/>
    </source>
</evidence>
<organism evidence="4 5">
    <name type="scientific">Potamilus streckersoni</name>
    <dbReference type="NCBI Taxonomy" id="2493646"/>
    <lineage>
        <taxon>Eukaryota</taxon>
        <taxon>Metazoa</taxon>
        <taxon>Spiralia</taxon>
        <taxon>Lophotrochozoa</taxon>
        <taxon>Mollusca</taxon>
        <taxon>Bivalvia</taxon>
        <taxon>Autobranchia</taxon>
        <taxon>Heteroconchia</taxon>
        <taxon>Palaeoheterodonta</taxon>
        <taxon>Unionida</taxon>
        <taxon>Unionoidea</taxon>
        <taxon>Unionidae</taxon>
        <taxon>Ambleminae</taxon>
        <taxon>Lampsilini</taxon>
        <taxon>Potamilus</taxon>
    </lineage>
</organism>
<dbReference type="PROSITE" id="PS51122">
    <property type="entry name" value="CALPONIN_2"/>
    <property type="match status" value="1"/>
</dbReference>
<name>A0AAE0T9Q0_9BIVA</name>
<dbReference type="EMBL" id="JAEAOA010002352">
    <property type="protein sequence ID" value="KAK3606382.1"/>
    <property type="molecule type" value="Genomic_DNA"/>
</dbReference>
<dbReference type="InterPro" id="IPR001715">
    <property type="entry name" value="CH_dom"/>
</dbReference>
<dbReference type="PANTHER" id="PTHR47385:SF14">
    <property type="entry name" value="TRANSGELIN"/>
    <property type="match status" value="1"/>
</dbReference>
<dbReference type="Proteomes" id="UP001195483">
    <property type="component" value="Unassembled WGS sequence"/>
</dbReference>
<dbReference type="AlphaFoldDB" id="A0AAE0T9Q0"/>
<sequence length="207" mass="22774">MAWKMIKTSEMAYRPLGYGLTAEVNNKIRGKYSTEMEQAARVWIEDVLGRPLVEGADPNTALGMDIFQATLKDGVILCELMNTLKPGAVKKVNDSRIAFKQMENIANFLKAAEEYGLKQIDQFRTADLYEKQNMTQVVQSIHALGSVAQAHGFDGPILGPKPAHESKRNFSEETLAAGRTVIGLQMGSHTGANQKGMNIGKTRSIMD</sequence>
<dbReference type="GO" id="GO:0051015">
    <property type="term" value="F:actin filament binding"/>
    <property type="evidence" value="ECO:0007669"/>
    <property type="project" value="TreeGrafter"/>
</dbReference>
<dbReference type="PROSITE" id="PS50021">
    <property type="entry name" value="CH"/>
    <property type="match status" value="1"/>
</dbReference>
<dbReference type="SUPFAM" id="SSF47576">
    <property type="entry name" value="Calponin-homology domain, CH-domain"/>
    <property type="match status" value="1"/>
</dbReference>
<dbReference type="PRINTS" id="PR00888">
    <property type="entry name" value="SM22CALPONIN"/>
</dbReference>
<gene>
    <name evidence="4" type="ORF">CHS0354_042017</name>
</gene>
<evidence type="ECO:0000313" key="5">
    <source>
        <dbReference type="Proteomes" id="UP001195483"/>
    </source>
</evidence>
<dbReference type="PANTHER" id="PTHR47385">
    <property type="entry name" value="CALPONIN"/>
    <property type="match status" value="1"/>
</dbReference>
<dbReference type="Gene3D" id="1.10.418.10">
    <property type="entry name" value="Calponin-like domain"/>
    <property type="match status" value="1"/>
</dbReference>
<keyword evidence="5" id="KW-1185">Reference proteome</keyword>
<dbReference type="InterPro" id="IPR000557">
    <property type="entry name" value="Calponin_repeat"/>
</dbReference>
<proteinExistence type="inferred from homology"/>
<dbReference type="Pfam" id="PF00307">
    <property type="entry name" value="CH"/>
    <property type="match status" value="1"/>
</dbReference>